<evidence type="ECO:0000256" key="8">
    <source>
        <dbReference type="ARBA" id="ARBA00023157"/>
    </source>
</evidence>
<evidence type="ECO:0000256" key="9">
    <source>
        <dbReference type="ARBA" id="ARBA00023180"/>
    </source>
</evidence>
<feature type="active site" description="For sulfotransferase activity" evidence="14">
    <location>
        <position position="470"/>
    </location>
</feature>
<evidence type="ECO:0000256" key="6">
    <source>
        <dbReference type="ARBA" id="ARBA00023034"/>
    </source>
</evidence>
<feature type="compositionally biased region" description="Basic and acidic residues" evidence="17">
    <location>
        <begin position="137"/>
        <end position="158"/>
    </location>
</feature>
<evidence type="ECO:0000259" key="19">
    <source>
        <dbReference type="Pfam" id="PF00685"/>
    </source>
</evidence>
<feature type="domain" description="Sulfotransferase" evidence="19">
    <location>
        <begin position="461"/>
        <end position="698"/>
    </location>
</feature>
<evidence type="ECO:0000256" key="13">
    <source>
        <dbReference type="ARBA" id="ARBA00077477"/>
    </source>
</evidence>
<dbReference type="InterPro" id="IPR037359">
    <property type="entry name" value="NST/OST"/>
</dbReference>
<evidence type="ECO:0000256" key="14">
    <source>
        <dbReference type="PIRSR" id="PIRSR637359-1"/>
    </source>
</evidence>
<evidence type="ECO:0000256" key="16">
    <source>
        <dbReference type="PIRSR" id="PIRSR637359-3"/>
    </source>
</evidence>
<keyword evidence="6" id="KW-0333">Golgi apparatus</keyword>
<keyword evidence="8 16" id="KW-1015">Disulfide bond</keyword>
<evidence type="ECO:0000256" key="1">
    <source>
        <dbReference type="ARBA" id="ARBA00004323"/>
    </source>
</evidence>
<evidence type="ECO:0000256" key="17">
    <source>
        <dbReference type="SAM" id="MobiDB-lite"/>
    </source>
</evidence>
<name>A0A8D9DYC6_9HEMI</name>
<proteinExistence type="predicted"/>
<keyword evidence="3 18" id="KW-0812">Transmembrane</keyword>
<feature type="transmembrane region" description="Helical" evidence="18">
    <location>
        <begin position="24"/>
        <end position="43"/>
    </location>
</feature>
<dbReference type="InterPro" id="IPR000863">
    <property type="entry name" value="Sulfotransferase_dom"/>
</dbReference>
<dbReference type="PANTHER" id="PTHR10605:SF65">
    <property type="entry name" value="GH20068P"/>
    <property type="match status" value="1"/>
</dbReference>
<evidence type="ECO:0000256" key="12">
    <source>
        <dbReference type="ARBA" id="ARBA00071906"/>
    </source>
</evidence>
<sequence>MKKGHPYVQESARIKPKHLPHQQLLIKLLISITLISLALIGIYDNHAFVQTKIAEYKSKIPEYPTKIHEYQSKYYDYENIVHEHVYDKNVNIDENYIDIDYKTDDENVYDEYGEEIRDNTKRIVKEDVLNGPGFKTSQDEGRTKSDDEATNEDKKEVDIYDETDDSNEQRRETRGQIERGNEESDEHDKGISRRTKTDISDATVKESLNKEKTDAWNNDDNEIESQVMRNEKHGNYEIGKDNLVQIKYVGTDKLEDTVIGNVTEKKSNSKENNPNNKTHPVTYLPNNAIEESINIQNHTSLHETNTKPFTILLTNETDSELVHTKAIESLAKTENIKKQEFRTDDFEVENQKPVHVNHSISLFKYRINDNDGTNVNRTLKSSKNQLTRHTGGLQTNTTKYNIFSYTSKGFTNTTNADISKVTKGVKDYENQIEHNLVHEPVEPQAPHRGLAYFARAKRRLPQALIIGVRKCGTRALLEMLYLHPRIQKAAGEVHFFDRDENYSKGLEWYRQQMPLSYPNQVTIEKSPSYFVTPEAPERIRAMNASVRLLVIVRDPVTRAISDYTQLKIHAAATSPGPVKKFEQLALTESGEINPNYRPIAVSMYHNFMYSWLEVFPKDQILIVNGDRLIEDPVPELQRIERFLNLEPRINHDNFYFNHTKGFYCLKNNTVEKCLRESKGRKHVRVHPNVISKMREYFNHHNQLFYDLVDENFDWPEE</sequence>
<dbReference type="Pfam" id="PF00685">
    <property type="entry name" value="Sulfotransfer_1"/>
    <property type="match status" value="1"/>
</dbReference>
<keyword evidence="2 20" id="KW-0808">Transferase</keyword>
<protein>
    <recommendedName>
        <fullName evidence="12">Heparan sulfate glucosamine 3-O-sulfotransferase 5</fullName>
        <ecNumber evidence="11">2.8.2.23</ecNumber>
    </recommendedName>
    <alternativeName>
        <fullName evidence="13">Heparan sulfate D-glucosaminyl 3-O-sulfotransferase 5</fullName>
    </alternativeName>
</protein>
<evidence type="ECO:0000256" key="4">
    <source>
        <dbReference type="ARBA" id="ARBA00022968"/>
    </source>
</evidence>
<dbReference type="Gene3D" id="3.40.50.300">
    <property type="entry name" value="P-loop containing nucleotide triphosphate hydrolases"/>
    <property type="match status" value="1"/>
</dbReference>
<dbReference type="SUPFAM" id="SSF52540">
    <property type="entry name" value="P-loop containing nucleoside triphosphate hydrolases"/>
    <property type="match status" value="1"/>
</dbReference>
<evidence type="ECO:0000256" key="10">
    <source>
        <dbReference type="ARBA" id="ARBA00052516"/>
    </source>
</evidence>
<dbReference type="AlphaFoldDB" id="A0A8D9DYC6"/>
<keyword evidence="5 18" id="KW-1133">Transmembrane helix</keyword>
<dbReference type="InterPro" id="IPR027417">
    <property type="entry name" value="P-loop_NTPase"/>
</dbReference>
<evidence type="ECO:0000256" key="15">
    <source>
        <dbReference type="PIRSR" id="PIRSR637359-2"/>
    </source>
</evidence>
<reference evidence="20" key="1">
    <citation type="submission" date="2021-05" db="EMBL/GenBank/DDBJ databases">
        <authorList>
            <person name="Alioto T."/>
            <person name="Alioto T."/>
            <person name="Gomez Garrido J."/>
        </authorList>
    </citation>
    <scope>NUCLEOTIDE SEQUENCE</scope>
</reference>
<accession>A0A8D9DYC6</accession>
<evidence type="ECO:0000313" key="20">
    <source>
        <dbReference type="EMBL" id="CAG6731835.1"/>
    </source>
</evidence>
<comment type="catalytic activity">
    <reaction evidence="10">
        <text>alpha-D-glucosaminyl-[heparan sulfate](n) + 3'-phosphoadenylyl sulfate = 3-sulfo-alpha-D-glucosaminyl-[heparan sulfate](n) + adenosine 3',5'-bisphosphate + H(+)</text>
        <dbReference type="Rhea" id="RHEA:15461"/>
        <dbReference type="Rhea" id="RHEA-COMP:9830"/>
        <dbReference type="Rhea" id="RHEA-COMP:9831"/>
        <dbReference type="ChEBI" id="CHEBI:15378"/>
        <dbReference type="ChEBI" id="CHEBI:58339"/>
        <dbReference type="ChEBI" id="CHEBI:58343"/>
        <dbReference type="ChEBI" id="CHEBI:58388"/>
        <dbReference type="ChEBI" id="CHEBI:70975"/>
        <dbReference type="EC" id="2.8.2.23"/>
    </reaction>
</comment>
<dbReference type="PANTHER" id="PTHR10605">
    <property type="entry name" value="HEPARAN SULFATE SULFOTRANSFERASE"/>
    <property type="match status" value="1"/>
</dbReference>
<evidence type="ECO:0000256" key="3">
    <source>
        <dbReference type="ARBA" id="ARBA00022692"/>
    </source>
</evidence>
<evidence type="ECO:0000256" key="2">
    <source>
        <dbReference type="ARBA" id="ARBA00022679"/>
    </source>
</evidence>
<dbReference type="GO" id="GO:0000139">
    <property type="term" value="C:Golgi membrane"/>
    <property type="evidence" value="ECO:0007669"/>
    <property type="project" value="UniProtKB-SubCell"/>
</dbReference>
<evidence type="ECO:0000256" key="11">
    <source>
        <dbReference type="ARBA" id="ARBA00066719"/>
    </source>
</evidence>
<feature type="binding site" evidence="15">
    <location>
        <position position="561"/>
    </location>
    <ligand>
        <name>3'-phosphoadenylyl sulfate</name>
        <dbReference type="ChEBI" id="CHEBI:58339"/>
    </ligand>
</feature>
<comment type="subcellular location">
    <subcellularLocation>
        <location evidence="1">Golgi apparatus membrane</location>
        <topology evidence="1">Single-pass type II membrane protein</topology>
    </subcellularLocation>
</comment>
<feature type="binding site" evidence="15">
    <location>
        <position position="663"/>
    </location>
    <ligand>
        <name>3'-phosphoadenylyl sulfate</name>
        <dbReference type="ChEBI" id="CHEBI:58339"/>
    </ligand>
</feature>
<keyword evidence="7 18" id="KW-0472">Membrane</keyword>
<evidence type="ECO:0000256" key="5">
    <source>
        <dbReference type="ARBA" id="ARBA00022989"/>
    </source>
</evidence>
<dbReference type="EC" id="2.8.2.23" evidence="11"/>
<evidence type="ECO:0000256" key="18">
    <source>
        <dbReference type="SAM" id="Phobius"/>
    </source>
</evidence>
<feature type="region of interest" description="Disordered" evidence="17">
    <location>
        <begin position="123"/>
        <end position="223"/>
    </location>
</feature>
<feature type="binding site" evidence="15">
    <location>
        <position position="553"/>
    </location>
    <ligand>
        <name>3'-phosphoadenylyl sulfate</name>
        <dbReference type="ChEBI" id="CHEBI:58339"/>
    </ligand>
</feature>
<feature type="compositionally biased region" description="Basic and acidic residues" evidence="17">
    <location>
        <begin position="167"/>
        <end position="214"/>
    </location>
</feature>
<dbReference type="GO" id="GO:0008467">
    <property type="term" value="F:[heparan sulfate]-glucosamine 3-sulfotransferase activity"/>
    <property type="evidence" value="ECO:0007669"/>
    <property type="project" value="UniProtKB-EC"/>
</dbReference>
<feature type="binding site" evidence="15">
    <location>
        <begin position="678"/>
        <end position="682"/>
    </location>
    <ligand>
        <name>3'-phosphoadenylyl sulfate</name>
        <dbReference type="ChEBI" id="CHEBI:58339"/>
    </ligand>
</feature>
<evidence type="ECO:0000256" key="7">
    <source>
        <dbReference type="ARBA" id="ARBA00023136"/>
    </source>
</evidence>
<dbReference type="FunFam" id="3.40.50.300:FF:000603">
    <property type="entry name" value="Sulfotransferase"/>
    <property type="match status" value="1"/>
</dbReference>
<keyword evidence="9" id="KW-0325">Glycoprotein</keyword>
<keyword evidence="4" id="KW-0735">Signal-anchor</keyword>
<feature type="disulfide bond" evidence="16">
    <location>
        <begin position="664"/>
        <end position="673"/>
    </location>
</feature>
<dbReference type="EMBL" id="HBUF01385085">
    <property type="protein sequence ID" value="CAG6731835.1"/>
    <property type="molecule type" value="Transcribed_RNA"/>
</dbReference>
<feature type="binding site" evidence="15">
    <location>
        <begin position="470"/>
        <end position="474"/>
    </location>
    <ligand>
        <name>3'-phosphoadenylyl sulfate</name>
        <dbReference type="ChEBI" id="CHEBI:58339"/>
    </ligand>
</feature>
<organism evidence="20">
    <name type="scientific">Cacopsylla melanoneura</name>
    <dbReference type="NCBI Taxonomy" id="428564"/>
    <lineage>
        <taxon>Eukaryota</taxon>
        <taxon>Metazoa</taxon>
        <taxon>Ecdysozoa</taxon>
        <taxon>Arthropoda</taxon>
        <taxon>Hexapoda</taxon>
        <taxon>Insecta</taxon>
        <taxon>Pterygota</taxon>
        <taxon>Neoptera</taxon>
        <taxon>Paraneoptera</taxon>
        <taxon>Hemiptera</taxon>
        <taxon>Sternorrhyncha</taxon>
        <taxon>Psylloidea</taxon>
        <taxon>Psyllidae</taxon>
        <taxon>Psyllinae</taxon>
        <taxon>Cacopsylla</taxon>
    </lineage>
</organism>